<reference evidence="4" key="1">
    <citation type="journal article" date="2008" name="Insect Biochem. Mol. Biol.">
        <title>The genome of a lepidopteran model insect, the silkworm Bombyx mori.</title>
        <authorList>
            <consortium name="International Silkworm Genome Consortium"/>
        </authorList>
    </citation>
    <scope>NUCLEOTIDE SEQUENCE [LARGE SCALE GENOMIC DNA]</scope>
    <source>
        <strain evidence="4">p50T</strain>
    </source>
</reference>
<feature type="compositionally biased region" description="Basic residues" evidence="1">
    <location>
        <begin position="25"/>
        <end position="34"/>
    </location>
</feature>
<organism evidence="3 4">
    <name type="scientific">Bombyx mori</name>
    <name type="common">Silk moth</name>
    <dbReference type="NCBI Taxonomy" id="7091"/>
    <lineage>
        <taxon>Eukaryota</taxon>
        <taxon>Metazoa</taxon>
        <taxon>Ecdysozoa</taxon>
        <taxon>Arthropoda</taxon>
        <taxon>Hexapoda</taxon>
        <taxon>Insecta</taxon>
        <taxon>Pterygota</taxon>
        <taxon>Neoptera</taxon>
        <taxon>Endopterygota</taxon>
        <taxon>Lepidoptera</taxon>
        <taxon>Glossata</taxon>
        <taxon>Ditrysia</taxon>
        <taxon>Bombycoidea</taxon>
        <taxon>Bombycidae</taxon>
        <taxon>Bombycinae</taxon>
        <taxon>Bombyx</taxon>
    </lineage>
</organism>
<dbReference type="AlphaFoldDB" id="A0A8R1WIJ2"/>
<feature type="region of interest" description="Disordered" evidence="1">
    <location>
        <begin position="1"/>
        <end position="89"/>
    </location>
</feature>
<protein>
    <recommendedName>
        <fullName evidence="2">Sm domain-containing protein</fullName>
    </recommendedName>
</protein>
<dbReference type="InterPro" id="IPR039267">
    <property type="entry name" value="Lsm11"/>
</dbReference>
<feature type="compositionally biased region" description="Basic and acidic residues" evidence="1">
    <location>
        <begin position="40"/>
        <end position="71"/>
    </location>
</feature>
<dbReference type="Gene3D" id="2.30.30.100">
    <property type="match status" value="1"/>
</dbReference>
<accession>A0A8R1WIJ2</accession>
<dbReference type="SMART" id="SM00651">
    <property type="entry name" value="Sm"/>
    <property type="match status" value="1"/>
</dbReference>
<keyword evidence="4" id="KW-1185">Reference proteome</keyword>
<dbReference type="GeneID" id="101739180"/>
<sequence length="315" mass="35790">MSERHNSESSTSETEMTTGSSTNLKSKKVLHSNKKTVLTENEHRTKKQYSEGKEIKSFDSKINVEPHRARDSEEEISETDDKNSDMSTTESEVSACSSNFNPIKALYSKKSKIPVEDAPVFENLEQLMSSFKNDSVLPVGYGSIVKEREEKKLKLKLEEEKLLEEKNRARFAQYRDLMPTKKIRRKKNVLTKMENVKGPLGALKECVDGRLRIKVTTRNEKGIRGLLHATLVAFDKQWNLALSDVVEEWTRKSPNKRKIPPAVGRPVPKGTASTISTVPKVIENPLGKGMWQCTRYLPQLLVRGEHVVIINIVER</sequence>
<dbReference type="KEGG" id="bmor:101739180"/>
<dbReference type="EnsemblMetazoa" id="XM_004928645.4">
    <property type="protein sequence ID" value="XP_004928702.1"/>
    <property type="gene ID" value="LOC101739180"/>
</dbReference>
<evidence type="ECO:0000313" key="3">
    <source>
        <dbReference type="EnsemblMetazoa" id="XP_004928702.1"/>
    </source>
</evidence>
<dbReference type="OrthoDB" id="10002367at2759"/>
<dbReference type="PANTHER" id="PTHR21415:SF1">
    <property type="entry name" value="U7 SNRNA-ASSOCIATED SM-LIKE PROTEIN LSM11"/>
    <property type="match status" value="1"/>
</dbReference>
<evidence type="ECO:0000256" key="1">
    <source>
        <dbReference type="SAM" id="MobiDB-lite"/>
    </source>
</evidence>
<proteinExistence type="predicted"/>
<dbReference type="Pfam" id="PF01423">
    <property type="entry name" value="LSM"/>
    <property type="match status" value="1"/>
</dbReference>
<name>A0A8R1WIJ2_BOMMO</name>
<dbReference type="GO" id="GO:0005683">
    <property type="term" value="C:U7 snRNP"/>
    <property type="evidence" value="ECO:0007669"/>
    <property type="project" value="TreeGrafter"/>
</dbReference>
<dbReference type="RefSeq" id="XP_004928702.1">
    <property type="nucleotide sequence ID" value="XM_004928645.5"/>
</dbReference>
<dbReference type="GO" id="GO:0006398">
    <property type="term" value="P:mRNA 3'-end processing by stem-loop binding and cleavage"/>
    <property type="evidence" value="ECO:0007669"/>
    <property type="project" value="TreeGrafter"/>
</dbReference>
<dbReference type="Proteomes" id="UP000005204">
    <property type="component" value="Unassembled WGS sequence"/>
</dbReference>
<evidence type="ECO:0000259" key="2">
    <source>
        <dbReference type="SMART" id="SM00651"/>
    </source>
</evidence>
<dbReference type="InterPro" id="IPR001163">
    <property type="entry name" value="Sm_dom_euk/arc"/>
</dbReference>
<dbReference type="CTD" id="134353"/>
<feature type="compositionally biased region" description="Low complexity" evidence="1">
    <location>
        <begin position="8"/>
        <end position="22"/>
    </location>
</feature>
<dbReference type="SUPFAM" id="SSF50182">
    <property type="entry name" value="Sm-like ribonucleoproteins"/>
    <property type="match status" value="1"/>
</dbReference>
<dbReference type="InterPro" id="IPR010920">
    <property type="entry name" value="LSM_dom_sf"/>
</dbReference>
<evidence type="ECO:0000313" key="4">
    <source>
        <dbReference type="Proteomes" id="UP000005204"/>
    </source>
</evidence>
<dbReference type="GO" id="GO:0071209">
    <property type="term" value="F:U7 snRNA binding"/>
    <property type="evidence" value="ECO:0007669"/>
    <property type="project" value="InterPro"/>
</dbReference>
<feature type="domain" description="Sm" evidence="2">
    <location>
        <begin position="201"/>
        <end position="312"/>
    </location>
</feature>
<dbReference type="PANTHER" id="PTHR21415">
    <property type="entry name" value="U7 SNRNA-ASSOCIATED SM-LIKE PROTEIN LSM11"/>
    <property type="match status" value="1"/>
</dbReference>
<reference evidence="3" key="2">
    <citation type="submission" date="2022-06" db="UniProtKB">
        <authorList>
            <consortium name="EnsemblMetazoa"/>
        </authorList>
    </citation>
    <scope>IDENTIFICATION</scope>
    <source>
        <strain evidence="3">p50T (Dazao)</strain>
    </source>
</reference>